<feature type="transmembrane region" description="Helical" evidence="2">
    <location>
        <begin position="62"/>
        <end position="86"/>
    </location>
</feature>
<feature type="compositionally biased region" description="Gly residues" evidence="1">
    <location>
        <begin position="408"/>
        <end position="417"/>
    </location>
</feature>
<keyword evidence="2" id="KW-0812">Transmembrane</keyword>
<dbReference type="Proteomes" id="UP000246121">
    <property type="component" value="Unassembled WGS sequence"/>
</dbReference>
<feature type="compositionally biased region" description="Basic and acidic residues" evidence="1">
    <location>
        <begin position="341"/>
        <end position="372"/>
    </location>
</feature>
<feature type="region of interest" description="Disordered" evidence="1">
    <location>
        <begin position="238"/>
        <end position="591"/>
    </location>
</feature>
<feature type="compositionally biased region" description="Basic and acidic residues" evidence="1">
    <location>
        <begin position="479"/>
        <end position="502"/>
    </location>
</feature>
<feature type="transmembrane region" description="Helical" evidence="2">
    <location>
        <begin position="152"/>
        <end position="170"/>
    </location>
</feature>
<organism evidence="3 4">
    <name type="scientific">Trypanosoma cruzi</name>
    <dbReference type="NCBI Taxonomy" id="5693"/>
    <lineage>
        <taxon>Eukaryota</taxon>
        <taxon>Discoba</taxon>
        <taxon>Euglenozoa</taxon>
        <taxon>Kinetoplastea</taxon>
        <taxon>Metakinetoplastina</taxon>
        <taxon>Trypanosomatida</taxon>
        <taxon>Trypanosomatidae</taxon>
        <taxon>Trypanosoma</taxon>
        <taxon>Schizotrypanum</taxon>
    </lineage>
</organism>
<evidence type="ECO:0000313" key="3">
    <source>
        <dbReference type="EMBL" id="PWU89845.1"/>
    </source>
</evidence>
<dbReference type="VEuPathDB" id="TriTrypDB:TCSYLVIO_008384"/>
<dbReference type="AlphaFoldDB" id="A0A2V2V018"/>
<evidence type="ECO:0000256" key="2">
    <source>
        <dbReference type="SAM" id="Phobius"/>
    </source>
</evidence>
<protein>
    <submittedName>
        <fullName evidence="3">Mucin-associated surface protein (MASP)</fullName>
    </submittedName>
</protein>
<feature type="compositionally biased region" description="Low complexity" evidence="1">
    <location>
        <begin position="376"/>
        <end position="393"/>
    </location>
</feature>
<name>A0A2V2V018_TRYCR</name>
<dbReference type="VEuPathDB" id="TriTrypDB:TCDM_09638"/>
<keyword evidence="2" id="KW-0472">Membrane</keyword>
<dbReference type="VEuPathDB" id="TriTrypDB:TcG_09633"/>
<evidence type="ECO:0000256" key="1">
    <source>
        <dbReference type="SAM" id="MobiDB-lite"/>
    </source>
</evidence>
<dbReference type="VEuPathDB" id="TriTrypDB:TcCL_NonESM06965"/>
<keyword evidence="2" id="KW-1133">Transmembrane helix</keyword>
<dbReference type="VEuPathDB" id="TriTrypDB:TcYC6_0161080"/>
<sequence length="614" mass="65295">MLLLPVFVTWHVSRTQSYARHAHSCLRGPCFCVSACALEPYCAASFFLCFTFFTFDFCLRAFCFYLFFVFFLLFTCCGAVCVFFPFTDSNCLMVCALLLLGCYHLSLCGGCAWCSGRVFLLLLLLCVDVLLVCAEGCRQVTGVMAMVMTGRVLLVCALCVLWCGVSVVAADVAGGGDGGADEYFVLRWHVQLRRECAEAFGRRTEGRKDAFAVEECVRRGMNGVRAFGDGRRVWRRQRSAVTAGDDTTDDDSTRGSSSEVKAETDTGSLDGRPPKTSVKPIPGEVPDGQVSGKLSEAHVPTINGTGGTLDGEEEEGDVSQDEGQEDKDVKDEVVDAAVGNGDRETSHTEHEEEKERVKEEKAGSTTKEREGDENNAAGRGPAQGAAASRPASPVDVRNPQNPVLDQDGAGGERGGAGPVVLPQAAGLREAERAPAKLAPGGGAARKETEKQNGTAEQVAAKEVQTAVEDSSAEAAAAGKESKGEKEGENVSEAEKEGSHGNFDEEAAGKNGGNATKKLQKEATDEATPKKRNEQKEAENANNTKEEPDEEEVKKATQEEEAADKENMASARFPTKINTTTPDNSDGSTAVSHTTSPLLLLLVVACAAAAVVVAA</sequence>
<dbReference type="EMBL" id="PRFA01000055">
    <property type="protein sequence ID" value="PWU89845.1"/>
    <property type="molecule type" value="Genomic_DNA"/>
</dbReference>
<dbReference type="VEuPathDB" id="TriTrypDB:TcCLB.509115.30"/>
<dbReference type="VEuPathDB" id="TriTrypDB:Tc_MARK_6864"/>
<dbReference type="VEuPathDB" id="TriTrypDB:C4B63_55g201"/>
<dbReference type="VEuPathDB" id="TriTrypDB:TcBrA4_0173310"/>
<reference evidence="3 4" key="1">
    <citation type="journal article" date="2018" name="Microb. Genom.">
        <title>Expanding an expanded genome: long-read sequencing of Trypanosoma cruzi.</title>
        <authorList>
            <person name="Berna L."/>
            <person name="Rodriguez M."/>
            <person name="Chiribao M.L."/>
            <person name="Parodi-Talice A."/>
            <person name="Pita S."/>
            <person name="Rijo G."/>
            <person name="Alvarez-Valin F."/>
            <person name="Robello C."/>
        </authorList>
    </citation>
    <scope>NUCLEOTIDE SEQUENCE [LARGE SCALE GENOMIC DNA]</scope>
    <source>
        <strain evidence="3 4">Dm28c</strain>
    </source>
</reference>
<dbReference type="VEuPathDB" id="TriTrypDB:BCY84_05688"/>
<gene>
    <name evidence="3" type="ORF">C4B63_55g201</name>
</gene>
<feature type="compositionally biased region" description="Acidic residues" evidence="1">
    <location>
        <begin position="310"/>
        <end position="325"/>
    </location>
</feature>
<dbReference type="VEuPathDB" id="TriTrypDB:ECC02_011889"/>
<comment type="caution">
    <text evidence="3">The sequence shown here is derived from an EMBL/GenBank/DDBJ whole genome shotgun (WGS) entry which is preliminary data.</text>
</comment>
<evidence type="ECO:0000313" key="4">
    <source>
        <dbReference type="Proteomes" id="UP000246121"/>
    </source>
</evidence>
<accession>A0A2V2V018</accession>
<dbReference type="VEuPathDB" id="TriTrypDB:C3747_90g136"/>
<dbReference type="VEuPathDB" id="TriTrypDB:TcCLB.509905.180"/>
<feature type="transmembrane region" description="Helical" evidence="2">
    <location>
        <begin position="98"/>
        <end position="131"/>
    </location>
</feature>
<dbReference type="VEuPathDB" id="TriTrypDB:ECC02_009533"/>
<feature type="compositionally biased region" description="Basic and acidic residues" evidence="1">
    <location>
        <begin position="518"/>
        <end position="538"/>
    </location>
</feature>
<feature type="compositionally biased region" description="Polar residues" evidence="1">
    <location>
        <begin position="575"/>
        <end position="591"/>
    </location>
</feature>
<dbReference type="VEuPathDB" id="TriTrypDB:TcCLB.508977.50"/>
<dbReference type="VEuPathDB" id="TriTrypDB:Tc_MARK_781"/>
<dbReference type="VEuPathDB" id="TriTrypDB:TCSYLVIO_005696"/>
<proteinExistence type="predicted"/>